<dbReference type="Proteomes" id="UP000198538">
    <property type="component" value="Unassembled WGS sequence"/>
</dbReference>
<evidence type="ECO:0000259" key="2">
    <source>
        <dbReference type="Pfam" id="PF13649"/>
    </source>
</evidence>
<protein>
    <submittedName>
        <fullName evidence="3">tRNA (Cmo5U34)-methyltransferase</fullName>
    </submittedName>
</protein>
<dbReference type="RefSeq" id="WP_090923967.1">
    <property type="nucleotide sequence ID" value="NZ_FMVM01000018.1"/>
</dbReference>
<keyword evidence="3" id="KW-0489">Methyltransferase</keyword>
<evidence type="ECO:0000313" key="3">
    <source>
        <dbReference type="EMBL" id="SCZ05575.1"/>
    </source>
</evidence>
<dbReference type="GO" id="GO:0008168">
    <property type="term" value="F:methyltransferase activity"/>
    <property type="evidence" value="ECO:0007669"/>
    <property type="project" value="UniProtKB-KW"/>
</dbReference>
<dbReference type="GO" id="GO:0032259">
    <property type="term" value="P:methylation"/>
    <property type="evidence" value="ECO:0007669"/>
    <property type="project" value="UniProtKB-KW"/>
</dbReference>
<feature type="domain" description="Methyltransferase" evidence="2">
    <location>
        <begin position="72"/>
        <end position="169"/>
    </location>
</feature>
<evidence type="ECO:0000313" key="4">
    <source>
        <dbReference type="Proteomes" id="UP000198538"/>
    </source>
</evidence>
<dbReference type="EMBL" id="FMVM01000018">
    <property type="protein sequence ID" value="SCZ05575.1"/>
    <property type="molecule type" value="Genomic_DNA"/>
</dbReference>
<keyword evidence="3" id="KW-0808">Transferase</keyword>
<dbReference type="SUPFAM" id="SSF53335">
    <property type="entry name" value="S-adenosyl-L-methionine-dependent methyltransferases"/>
    <property type="match status" value="1"/>
</dbReference>
<dbReference type="Gene3D" id="3.40.50.150">
    <property type="entry name" value="Vaccinia Virus protein VP39"/>
    <property type="match status" value="1"/>
</dbReference>
<dbReference type="STRING" id="582692.SAMN05720606_1187"/>
<gene>
    <name evidence="3" type="ORF">SAMN05720606_1187</name>
</gene>
<proteinExistence type="predicted"/>
<keyword evidence="4" id="KW-1185">Reference proteome</keyword>
<name>A0A1G5KY98_9BACL</name>
<sequence>MKDHINGTRDEKRNKGTDHTCSDNPSPMSWDSADIVRYEQSIALKIPGYAHMHDLMDKLITATIADNNHIRILVTGAGGGKEITLLGTKHPDWSLTGMDTSKPMLDLAKKRADEARISHRVKLFSETIKQLPEDGLYDGATSMLMLHFIQGLEAKKSFLMHLASKLKPGAPLILASVNADLDSPAYPIMMQAWREHMMQAGVLTEEWERFAASLGQTSDPVSAEILVRLLAECGFSRITRYFAAFWVEGYYAIRD</sequence>
<reference evidence="4" key="1">
    <citation type="submission" date="2016-10" db="EMBL/GenBank/DDBJ databases">
        <authorList>
            <person name="Varghese N."/>
            <person name="Submissions S."/>
        </authorList>
    </citation>
    <scope>NUCLEOTIDE SEQUENCE [LARGE SCALE GENOMIC DNA]</scope>
    <source>
        <strain evidence="4">BL9</strain>
    </source>
</reference>
<feature type="region of interest" description="Disordered" evidence="1">
    <location>
        <begin position="1"/>
        <end position="30"/>
    </location>
</feature>
<feature type="compositionally biased region" description="Basic and acidic residues" evidence="1">
    <location>
        <begin position="1"/>
        <end position="21"/>
    </location>
</feature>
<dbReference type="AlphaFoldDB" id="A0A1G5KY98"/>
<dbReference type="InterPro" id="IPR029063">
    <property type="entry name" value="SAM-dependent_MTases_sf"/>
</dbReference>
<dbReference type="Pfam" id="PF13649">
    <property type="entry name" value="Methyltransf_25"/>
    <property type="match status" value="1"/>
</dbReference>
<accession>A0A1G5KY98</accession>
<dbReference type="InterPro" id="IPR041698">
    <property type="entry name" value="Methyltransf_25"/>
</dbReference>
<evidence type="ECO:0000256" key="1">
    <source>
        <dbReference type="SAM" id="MobiDB-lite"/>
    </source>
</evidence>
<organism evidence="3 4">
    <name type="scientific">Paenibacillus polysaccharolyticus</name>
    <dbReference type="NCBI Taxonomy" id="582692"/>
    <lineage>
        <taxon>Bacteria</taxon>
        <taxon>Bacillati</taxon>
        <taxon>Bacillota</taxon>
        <taxon>Bacilli</taxon>
        <taxon>Bacillales</taxon>
        <taxon>Paenibacillaceae</taxon>
        <taxon>Paenibacillus</taxon>
    </lineage>
</organism>